<proteinExistence type="inferred from homology"/>
<dbReference type="Pfam" id="PF06722">
    <property type="entry name" value="EryCIII-like_C"/>
    <property type="match status" value="1"/>
</dbReference>
<evidence type="ECO:0000259" key="3">
    <source>
        <dbReference type="Pfam" id="PF06722"/>
    </source>
</evidence>
<feature type="domain" description="Glycosyltransferase family 28 N-terminal" evidence="2">
    <location>
        <begin position="13"/>
        <end position="133"/>
    </location>
</feature>
<dbReference type="FunFam" id="3.40.50.2000:FF:000072">
    <property type="entry name" value="Glycosyl transferase"/>
    <property type="match status" value="1"/>
</dbReference>
<name>A0A1I1YQV0_9BACL</name>
<evidence type="ECO:0000259" key="2">
    <source>
        <dbReference type="Pfam" id="PF03033"/>
    </source>
</evidence>
<dbReference type="AlphaFoldDB" id="A0A1I1YQV0"/>
<feature type="domain" description="Erythromycin biosynthesis protein CIII-like C-terminal" evidence="3">
    <location>
        <begin position="284"/>
        <end position="420"/>
    </location>
</feature>
<dbReference type="Pfam" id="PF03033">
    <property type="entry name" value="Glyco_transf_28"/>
    <property type="match status" value="1"/>
</dbReference>
<keyword evidence="4" id="KW-0808">Transferase</keyword>
<accession>A0A1I1YQV0</accession>
<dbReference type="GO" id="GO:0005975">
    <property type="term" value="P:carbohydrate metabolic process"/>
    <property type="evidence" value="ECO:0007669"/>
    <property type="project" value="InterPro"/>
</dbReference>
<keyword evidence="5" id="KW-1185">Reference proteome</keyword>
<dbReference type="Gene3D" id="3.40.50.2000">
    <property type="entry name" value="Glycogen Phosphorylase B"/>
    <property type="match status" value="2"/>
</dbReference>
<dbReference type="InterPro" id="IPR050426">
    <property type="entry name" value="Glycosyltransferase_28"/>
</dbReference>
<dbReference type="GO" id="GO:0008194">
    <property type="term" value="F:UDP-glycosyltransferase activity"/>
    <property type="evidence" value="ECO:0007669"/>
    <property type="project" value="InterPro"/>
</dbReference>
<sequence>MSKVIIPITPVYGHVAPMLSIAKDLIRRGHEVTIITGSIFKEAVEKTGAAFVSFTGAADWKPEELLDPERLALEGPTQVNYDLQRYFVSAIPSQYVALQQELEKYGDDQAIVMAESFGFSISPALHGAPGVRAKGYIVVGVIPLAISSIDAAPFGMGLEPDSSEEGRARNIELNGLMKNTVFGDAQKLYEMVLTDLGATGEIPYLLDSCIRADSYLQLSVEELSYKRSDLPESVRFIGALPTPPSVDAKLPVWWSDVLEAKKVVVVTQGTVANGDFSYLIEPTLEALADLPVLVIAATGSKNEVKNIPANARVADFIPFVDLLPHTNVLVTNGGFGGTQQALSFGVPMVLAGISEDKIEGNARTAHTGAAINLKTQSPTPEAIREAVLNVLNKPEFLANAQRLKAEYAALDPYTAIANVVAELDAK</sequence>
<dbReference type="Proteomes" id="UP000198855">
    <property type="component" value="Unassembled WGS sequence"/>
</dbReference>
<dbReference type="PANTHER" id="PTHR48050">
    <property type="entry name" value="STEROL 3-BETA-GLUCOSYLTRANSFERASE"/>
    <property type="match status" value="1"/>
</dbReference>
<dbReference type="InterPro" id="IPR002213">
    <property type="entry name" value="UDP_glucos_trans"/>
</dbReference>
<comment type="similarity">
    <text evidence="1">Belongs to the UDP-glycosyltransferase family.</text>
</comment>
<evidence type="ECO:0000256" key="1">
    <source>
        <dbReference type="ARBA" id="ARBA00009995"/>
    </source>
</evidence>
<dbReference type="OrthoDB" id="6620093at2"/>
<dbReference type="GO" id="GO:0033072">
    <property type="term" value="P:vancomycin biosynthetic process"/>
    <property type="evidence" value="ECO:0007669"/>
    <property type="project" value="UniProtKB-ARBA"/>
</dbReference>
<dbReference type="PANTHER" id="PTHR48050:SF13">
    <property type="entry name" value="STEROL 3-BETA-GLUCOSYLTRANSFERASE UGT80A2"/>
    <property type="match status" value="1"/>
</dbReference>
<evidence type="ECO:0000313" key="4">
    <source>
        <dbReference type="EMBL" id="SFE21819.1"/>
    </source>
</evidence>
<dbReference type="InterPro" id="IPR004276">
    <property type="entry name" value="GlycoTrans_28_N"/>
</dbReference>
<reference evidence="5" key="1">
    <citation type="submission" date="2016-10" db="EMBL/GenBank/DDBJ databases">
        <authorList>
            <person name="Varghese N."/>
            <person name="Submissions S."/>
        </authorList>
    </citation>
    <scope>NUCLEOTIDE SEQUENCE [LARGE SCALE GENOMIC DNA]</scope>
    <source>
        <strain evidence="5">CGMCC 1.10784</strain>
    </source>
</reference>
<dbReference type="STRING" id="1045775.SAMN05216378_2761"/>
<dbReference type="RefSeq" id="WP_091185758.1">
    <property type="nucleotide sequence ID" value="NZ_FOMT01000002.1"/>
</dbReference>
<dbReference type="SUPFAM" id="SSF53756">
    <property type="entry name" value="UDP-Glycosyltransferase/glycogen phosphorylase"/>
    <property type="match status" value="1"/>
</dbReference>
<dbReference type="InterPro" id="IPR010610">
    <property type="entry name" value="EryCIII-like_C"/>
</dbReference>
<organism evidence="4 5">
    <name type="scientific">Paenibacillus catalpae</name>
    <dbReference type="NCBI Taxonomy" id="1045775"/>
    <lineage>
        <taxon>Bacteria</taxon>
        <taxon>Bacillati</taxon>
        <taxon>Bacillota</taxon>
        <taxon>Bacilli</taxon>
        <taxon>Bacillales</taxon>
        <taxon>Paenibacillaceae</taxon>
        <taxon>Paenibacillus</taxon>
    </lineage>
</organism>
<evidence type="ECO:0000313" key="5">
    <source>
        <dbReference type="Proteomes" id="UP000198855"/>
    </source>
</evidence>
<gene>
    <name evidence="4" type="ORF">SAMN05216378_2761</name>
</gene>
<protein>
    <submittedName>
        <fullName evidence="4">UDP:flavonoid glycosyltransferase YjiC, YdhE family</fullName>
    </submittedName>
</protein>
<dbReference type="GO" id="GO:0016758">
    <property type="term" value="F:hexosyltransferase activity"/>
    <property type="evidence" value="ECO:0007669"/>
    <property type="project" value="InterPro"/>
</dbReference>
<dbReference type="CDD" id="cd03784">
    <property type="entry name" value="GT1_Gtf-like"/>
    <property type="match status" value="1"/>
</dbReference>
<dbReference type="EMBL" id="FOMT01000002">
    <property type="protein sequence ID" value="SFE21819.1"/>
    <property type="molecule type" value="Genomic_DNA"/>
</dbReference>